<organism evidence="1 2">
    <name type="scientific">Dreissena polymorpha</name>
    <name type="common">Zebra mussel</name>
    <name type="synonym">Mytilus polymorpha</name>
    <dbReference type="NCBI Taxonomy" id="45954"/>
    <lineage>
        <taxon>Eukaryota</taxon>
        <taxon>Metazoa</taxon>
        <taxon>Spiralia</taxon>
        <taxon>Lophotrochozoa</taxon>
        <taxon>Mollusca</taxon>
        <taxon>Bivalvia</taxon>
        <taxon>Autobranchia</taxon>
        <taxon>Heteroconchia</taxon>
        <taxon>Euheterodonta</taxon>
        <taxon>Imparidentia</taxon>
        <taxon>Neoheterodontei</taxon>
        <taxon>Myida</taxon>
        <taxon>Dreissenoidea</taxon>
        <taxon>Dreissenidae</taxon>
        <taxon>Dreissena</taxon>
    </lineage>
</organism>
<reference evidence="1" key="1">
    <citation type="journal article" date="2019" name="bioRxiv">
        <title>The Genome of the Zebra Mussel, Dreissena polymorpha: A Resource for Invasive Species Research.</title>
        <authorList>
            <person name="McCartney M.A."/>
            <person name="Auch B."/>
            <person name="Kono T."/>
            <person name="Mallez S."/>
            <person name="Zhang Y."/>
            <person name="Obille A."/>
            <person name="Becker A."/>
            <person name="Abrahante J.E."/>
            <person name="Garbe J."/>
            <person name="Badalamenti J.P."/>
            <person name="Herman A."/>
            <person name="Mangelson H."/>
            <person name="Liachko I."/>
            <person name="Sullivan S."/>
            <person name="Sone E.D."/>
            <person name="Koren S."/>
            <person name="Silverstein K.A.T."/>
            <person name="Beckman K.B."/>
            <person name="Gohl D.M."/>
        </authorList>
    </citation>
    <scope>NUCLEOTIDE SEQUENCE</scope>
    <source>
        <strain evidence="1">Duluth1</strain>
        <tissue evidence="1">Whole animal</tissue>
    </source>
</reference>
<dbReference type="AlphaFoldDB" id="A0A9D3YF09"/>
<name>A0A9D3YF09_DREPO</name>
<proteinExistence type="predicted"/>
<evidence type="ECO:0000313" key="1">
    <source>
        <dbReference type="EMBL" id="KAH3697202.1"/>
    </source>
</evidence>
<evidence type="ECO:0000313" key="2">
    <source>
        <dbReference type="Proteomes" id="UP000828390"/>
    </source>
</evidence>
<protein>
    <submittedName>
        <fullName evidence="1">Uncharacterized protein</fullName>
    </submittedName>
</protein>
<comment type="caution">
    <text evidence="1">The sequence shown here is derived from an EMBL/GenBank/DDBJ whole genome shotgun (WGS) entry which is preliminary data.</text>
</comment>
<dbReference type="Proteomes" id="UP000828390">
    <property type="component" value="Unassembled WGS sequence"/>
</dbReference>
<keyword evidence="2" id="KW-1185">Reference proteome</keyword>
<reference evidence="1" key="2">
    <citation type="submission" date="2020-11" db="EMBL/GenBank/DDBJ databases">
        <authorList>
            <person name="McCartney M.A."/>
            <person name="Auch B."/>
            <person name="Kono T."/>
            <person name="Mallez S."/>
            <person name="Becker A."/>
            <person name="Gohl D.M."/>
            <person name="Silverstein K.A.T."/>
            <person name="Koren S."/>
            <person name="Bechman K.B."/>
            <person name="Herman A."/>
            <person name="Abrahante J.E."/>
            <person name="Garbe J."/>
        </authorList>
    </citation>
    <scope>NUCLEOTIDE SEQUENCE</scope>
    <source>
        <strain evidence="1">Duluth1</strain>
        <tissue evidence="1">Whole animal</tissue>
    </source>
</reference>
<dbReference type="EMBL" id="JAIWYP010000016">
    <property type="protein sequence ID" value="KAH3697202.1"/>
    <property type="molecule type" value="Genomic_DNA"/>
</dbReference>
<sequence length="100" mass="11700">MGVAYFIEKNFLTNFHEDQCKLIFSCDWSCNSVDLVFNCTCPTFKLGLKIIEMNILTNFHEDKKENVTSKVLTDFFYDVPRLTTMMKKDKDDDGSMMMDL</sequence>
<accession>A0A9D3YF09</accession>
<gene>
    <name evidence="1" type="ORF">DPMN_084691</name>
</gene>